<proteinExistence type="predicted"/>
<dbReference type="Proteomes" id="UP000719766">
    <property type="component" value="Unassembled WGS sequence"/>
</dbReference>
<gene>
    <name evidence="1" type="ORF">HD556DRAFT_1443574</name>
</gene>
<evidence type="ECO:0000313" key="1">
    <source>
        <dbReference type="EMBL" id="KAG1793466.1"/>
    </source>
</evidence>
<dbReference type="GeneID" id="64600398"/>
<evidence type="ECO:0000313" key="2">
    <source>
        <dbReference type="Proteomes" id="UP000719766"/>
    </source>
</evidence>
<sequence>MHPTYLYVPECKEVLRLVQLAHEEHPFSGFSGKSFNTIGYLAIHKDIYPIYVDETYRKVKPWLAVIKNIGTLGITDSVDITRTHPLFESTDADGEFIRKEVKASYCRPNELGEPRPMWLLAELSHASVKFHPPLFLDGFPPPAYPVPAENLIYAYEISHATLSTAKVETPLLAPPAPISVNMPFTPPESLDIRYATSESLDVQALGMQALDVQAYDMRPFDMQSLDIDMSLVDPLDLGNHVFWPLPSDISASGMTAPDTFEEPHTLVGDPAPTNSDMDLYPELAWKDSDNLWGNLDEDDKKRYRIVVQKTGWEQVLKLTKCLFLGSLWVGLHGNPFRVSAVETRRLITNSFLTSLRIDGKMYSQFVEHPLVLHHTTIGWSVIRTSLVKMLDNAKGELRKILKGAMTHYTGFCGSLPLHRKNKIIYFVTLFNSKELRDIQNTIALFIGLQAFRELLWAALFVPIEELAHGKEDGRVADLFTEEVCTSTGQSQKPQVYNTMLLVLKEICRKEAKKDGYCPTDGPKYEAHETMNGIIMSALSPMYENPCEFVDFTKEVTHLPFITCANMLGFDPKKQIPRKKGTVGKKKVMRTIATLGGLPNNGGFRCYRSFTDISYSLDYFTPPPVAVSE</sequence>
<reference evidence="1" key="1">
    <citation type="journal article" date="2020" name="New Phytol.">
        <title>Comparative genomics reveals dynamic genome evolution in host specialist ectomycorrhizal fungi.</title>
        <authorList>
            <person name="Lofgren L.A."/>
            <person name="Nguyen N.H."/>
            <person name="Vilgalys R."/>
            <person name="Ruytinx J."/>
            <person name="Liao H.L."/>
            <person name="Branco S."/>
            <person name="Kuo A."/>
            <person name="LaButti K."/>
            <person name="Lipzen A."/>
            <person name="Andreopoulos W."/>
            <person name="Pangilinan J."/>
            <person name="Riley R."/>
            <person name="Hundley H."/>
            <person name="Na H."/>
            <person name="Barry K."/>
            <person name="Grigoriev I.V."/>
            <person name="Stajich J.E."/>
            <person name="Kennedy P.G."/>
        </authorList>
    </citation>
    <scope>NUCLEOTIDE SEQUENCE</scope>
    <source>
        <strain evidence="1">S12</strain>
    </source>
</reference>
<protein>
    <submittedName>
        <fullName evidence="1">Uncharacterized protein</fullName>
    </submittedName>
</protein>
<comment type="caution">
    <text evidence="1">The sequence shown here is derived from an EMBL/GenBank/DDBJ whole genome shotgun (WGS) entry which is preliminary data.</text>
</comment>
<keyword evidence="2" id="KW-1185">Reference proteome</keyword>
<dbReference type="RefSeq" id="XP_041159891.1">
    <property type="nucleotide sequence ID" value="XM_041306634.1"/>
</dbReference>
<dbReference type="EMBL" id="JABBWE010000030">
    <property type="protein sequence ID" value="KAG1793466.1"/>
    <property type="molecule type" value="Genomic_DNA"/>
</dbReference>
<dbReference type="OrthoDB" id="2652420at2759"/>
<accession>A0A9P7DHB3</accession>
<dbReference type="AlphaFoldDB" id="A0A9P7DHB3"/>
<organism evidence="1 2">
    <name type="scientific">Suillus plorans</name>
    <dbReference type="NCBI Taxonomy" id="116603"/>
    <lineage>
        <taxon>Eukaryota</taxon>
        <taxon>Fungi</taxon>
        <taxon>Dikarya</taxon>
        <taxon>Basidiomycota</taxon>
        <taxon>Agaricomycotina</taxon>
        <taxon>Agaricomycetes</taxon>
        <taxon>Agaricomycetidae</taxon>
        <taxon>Boletales</taxon>
        <taxon>Suillineae</taxon>
        <taxon>Suillaceae</taxon>
        <taxon>Suillus</taxon>
    </lineage>
</organism>
<name>A0A9P7DHB3_9AGAM</name>